<sequence>MLLSIIVTLYNLEDYVEECLMSILLQSEPVNFEVIVIDDGSSDNSSDIAKFFCNKHVNFNYYYQINKGLASARNYGITLSKGDYVAFVDADDWISPLFVNKIYEHILKTNSDIIYFDRMFHDGKNKSVVSYPSYRGKLKNCPSILTNINLSACNKVYKKTLLNDVTFKVGVIYEDFPFVILALQKATDISKCEGALYIVRTRRLGSITNRLNDNEHDLLANIKFIESKIDNPAVYIEFMKFKSITLVGWNFKLIRNKAFHLINHDENKNIKYSHLIKKWDKIGYVFIKLELYKTLSFLLTLRKKIIR</sequence>
<organism evidence="2 3">
    <name type="scientific">Photobacterium andalusiense</name>
    <dbReference type="NCBI Taxonomy" id="2204296"/>
    <lineage>
        <taxon>Bacteria</taxon>
        <taxon>Pseudomonadati</taxon>
        <taxon>Pseudomonadota</taxon>
        <taxon>Gammaproteobacteria</taxon>
        <taxon>Vibrionales</taxon>
        <taxon>Vibrionaceae</taxon>
        <taxon>Photobacterium</taxon>
    </lineage>
</organism>
<keyword evidence="2" id="KW-0808">Transferase</keyword>
<keyword evidence="3" id="KW-1185">Reference proteome</keyword>
<reference evidence="3" key="1">
    <citation type="submission" date="2017-06" db="EMBL/GenBank/DDBJ databases">
        <authorList>
            <person name="Rodrigo-Torres L."/>
            <person name="Arahal R.D."/>
            <person name="Lucena T."/>
        </authorList>
    </citation>
    <scope>NUCLEOTIDE SEQUENCE [LARGE SCALE GENOMIC DNA]</scope>
    <source>
        <strain evidence="3">CECT 9192</strain>
    </source>
</reference>
<dbReference type="CDD" id="cd00761">
    <property type="entry name" value="Glyco_tranf_GTA_type"/>
    <property type="match status" value="1"/>
</dbReference>
<dbReference type="Pfam" id="PF00535">
    <property type="entry name" value="Glycos_transf_2"/>
    <property type="match status" value="1"/>
</dbReference>
<evidence type="ECO:0000313" key="2">
    <source>
        <dbReference type="EMBL" id="SMY35968.1"/>
    </source>
</evidence>
<dbReference type="EMBL" id="FYAJ01000004">
    <property type="protein sequence ID" value="SMY35968.1"/>
    <property type="molecule type" value="Genomic_DNA"/>
</dbReference>
<dbReference type="InterPro" id="IPR001173">
    <property type="entry name" value="Glyco_trans_2-like"/>
</dbReference>
<evidence type="ECO:0000313" key="3">
    <source>
        <dbReference type="Proteomes" id="UP000195719"/>
    </source>
</evidence>
<accession>A0A1Y6MJJ2</accession>
<dbReference type="Gene3D" id="3.90.550.10">
    <property type="entry name" value="Spore Coat Polysaccharide Biosynthesis Protein SpsA, Chain A"/>
    <property type="match status" value="1"/>
</dbReference>
<feature type="domain" description="Glycosyltransferase 2-like" evidence="1">
    <location>
        <begin position="4"/>
        <end position="162"/>
    </location>
</feature>
<protein>
    <submittedName>
        <fullName evidence="2">Putative glycosyltransferase EpsJ</fullName>
        <ecNumber evidence="2">2.4.-.-</ecNumber>
    </submittedName>
</protein>
<proteinExistence type="predicted"/>
<dbReference type="EC" id="2.4.-.-" evidence="2"/>
<dbReference type="AlphaFoldDB" id="A0A1Y6MJJ2"/>
<dbReference type="SUPFAM" id="SSF53448">
    <property type="entry name" value="Nucleotide-diphospho-sugar transferases"/>
    <property type="match status" value="1"/>
</dbReference>
<dbReference type="Proteomes" id="UP000195719">
    <property type="component" value="Unassembled WGS sequence"/>
</dbReference>
<evidence type="ECO:0000259" key="1">
    <source>
        <dbReference type="Pfam" id="PF00535"/>
    </source>
</evidence>
<gene>
    <name evidence="2" type="primary">epsJ</name>
    <name evidence="2" type="ORF">PAND9192_02296</name>
</gene>
<dbReference type="RefSeq" id="WP_159458239.1">
    <property type="nucleotide sequence ID" value="NZ_FYAJ01000004.1"/>
</dbReference>
<dbReference type="GO" id="GO:0016758">
    <property type="term" value="F:hexosyltransferase activity"/>
    <property type="evidence" value="ECO:0007669"/>
    <property type="project" value="UniProtKB-ARBA"/>
</dbReference>
<dbReference type="InterPro" id="IPR029044">
    <property type="entry name" value="Nucleotide-diphossugar_trans"/>
</dbReference>
<keyword evidence="2" id="KW-0328">Glycosyltransferase</keyword>
<dbReference type="PANTHER" id="PTHR22916:SF3">
    <property type="entry name" value="UDP-GLCNAC:BETAGAL BETA-1,3-N-ACETYLGLUCOSAMINYLTRANSFERASE-LIKE PROTEIN 1"/>
    <property type="match status" value="1"/>
</dbReference>
<dbReference type="PANTHER" id="PTHR22916">
    <property type="entry name" value="GLYCOSYLTRANSFERASE"/>
    <property type="match status" value="1"/>
</dbReference>
<name>A0A1Y6MJJ2_9GAMM</name>